<evidence type="ECO:0000313" key="4">
    <source>
        <dbReference type="EMBL" id="MBN7817411.1"/>
    </source>
</evidence>
<dbReference type="InterPro" id="IPR005545">
    <property type="entry name" value="YCII"/>
</dbReference>
<proteinExistence type="inferred from homology"/>
<dbReference type="RefSeq" id="WP_206588084.1">
    <property type="nucleotide sequence ID" value="NZ_JAFKCU010000005.1"/>
</dbReference>
<dbReference type="Gene3D" id="3.30.70.1060">
    <property type="entry name" value="Dimeric alpha+beta barrel"/>
    <property type="match status" value="1"/>
</dbReference>
<evidence type="ECO:0000256" key="2">
    <source>
        <dbReference type="SAM" id="SignalP"/>
    </source>
</evidence>
<feature type="signal peptide" evidence="2">
    <location>
        <begin position="1"/>
        <end position="20"/>
    </location>
</feature>
<dbReference type="Pfam" id="PF03795">
    <property type="entry name" value="YCII"/>
    <property type="match status" value="1"/>
</dbReference>
<accession>A0ABS3CMK6</accession>
<dbReference type="Proteomes" id="UP000664480">
    <property type="component" value="Unassembled WGS sequence"/>
</dbReference>
<name>A0ABS3CMK6_9BACT</name>
<dbReference type="EMBL" id="JAFKCU010000005">
    <property type="protein sequence ID" value="MBN7817411.1"/>
    <property type="molecule type" value="Genomic_DNA"/>
</dbReference>
<evidence type="ECO:0000313" key="5">
    <source>
        <dbReference type="Proteomes" id="UP000664480"/>
    </source>
</evidence>
<comment type="similarity">
    <text evidence="1">Belongs to the YciI family.</text>
</comment>
<dbReference type="SUPFAM" id="SSF54909">
    <property type="entry name" value="Dimeric alpha+beta barrel"/>
    <property type="match status" value="1"/>
</dbReference>
<sequence length="152" mass="17167">MKNLILLFSLILFCNQLSFAQTQSEYDPKMAEEVGADAYGIKKYVIAFLYRGDKVADYSTEEKAKLQEGHMANINRMAEEGKLVMAGPFFGNEELRGLYFFAVESIEEAKALTESDPSIQAGVLKMDLKEWYGSAALMLMNEMHMKVAKEKI</sequence>
<gene>
    <name evidence="4" type="ORF">J0A69_18365</name>
</gene>
<keyword evidence="2" id="KW-0732">Signal</keyword>
<evidence type="ECO:0000259" key="3">
    <source>
        <dbReference type="Pfam" id="PF03795"/>
    </source>
</evidence>
<dbReference type="InterPro" id="IPR011008">
    <property type="entry name" value="Dimeric_a/b-barrel"/>
</dbReference>
<feature type="domain" description="YCII-related" evidence="3">
    <location>
        <begin position="55"/>
        <end position="131"/>
    </location>
</feature>
<keyword evidence="5" id="KW-1185">Reference proteome</keyword>
<reference evidence="4 5" key="1">
    <citation type="submission" date="2021-03" db="EMBL/GenBank/DDBJ databases">
        <title>novel species isolated from a fishpond in China.</title>
        <authorList>
            <person name="Lu H."/>
            <person name="Cai Z."/>
        </authorList>
    </citation>
    <scope>NUCLEOTIDE SEQUENCE [LARGE SCALE GENOMIC DNA]</scope>
    <source>
        <strain evidence="4 5">YJ13C</strain>
    </source>
</reference>
<comment type="caution">
    <text evidence="4">The sequence shown here is derived from an EMBL/GenBank/DDBJ whole genome shotgun (WGS) entry which is preliminary data.</text>
</comment>
<protein>
    <recommendedName>
        <fullName evidence="3">YCII-related domain-containing protein</fullName>
    </recommendedName>
</protein>
<organism evidence="4 5">
    <name type="scientific">Algoriphagus pacificus</name>
    <dbReference type="NCBI Taxonomy" id="2811234"/>
    <lineage>
        <taxon>Bacteria</taxon>
        <taxon>Pseudomonadati</taxon>
        <taxon>Bacteroidota</taxon>
        <taxon>Cytophagia</taxon>
        <taxon>Cytophagales</taxon>
        <taxon>Cyclobacteriaceae</taxon>
        <taxon>Algoriphagus</taxon>
    </lineage>
</organism>
<evidence type="ECO:0000256" key="1">
    <source>
        <dbReference type="ARBA" id="ARBA00007689"/>
    </source>
</evidence>
<feature type="chain" id="PRO_5045638304" description="YCII-related domain-containing protein" evidence="2">
    <location>
        <begin position="21"/>
        <end position="152"/>
    </location>
</feature>